<protein>
    <recommendedName>
        <fullName evidence="5">Protein kinase domain-containing protein</fullName>
    </recommendedName>
</protein>
<accession>A0A2U3E4N4</accession>
<gene>
    <name evidence="2" type="ORF">PCL_01081</name>
    <name evidence="1" type="ORF">Purlil1_9776</name>
</gene>
<name>A0A2U3E4N4_PURLI</name>
<dbReference type="Proteomes" id="UP000245956">
    <property type="component" value="Unassembled WGS sequence"/>
</dbReference>
<keyword evidence="4" id="KW-1185">Reference proteome</keyword>
<proteinExistence type="predicted"/>
<dbReference type="AlphaFoldDB" id="A0A2U3E4N4"/>
<sequence length="217" mass="23324">MRCRVPTRPAQGGDGATFVNHNSKCSAAGQAHGTVVFVKLIRRGNKRILARELDNHAEIKAAPLDETLQDSRFEGPVRDGHGIVYGLLLTVIDCERVTLACAASNPKTPTALSTPIPWIIWGDVKLENVLIDKNEDPWVVGFGGGYSDGWVPKEPAGTREGDLAAFDKIAAFIRERQSLHVSSMLIGAGPIPGTGFMFSTFTPELPAKYPTTSSAVV</sequence>
<evidence type="ECO:0000313" key="3">
    <source>
        <dbReference type="Proteomes" id="UP000245956"/>
    </source>
</evidence>
<comment type="caution">
    <text evidence="2">The sequence shown here is derived from an EMBL/GenBank/DDBJ whole genome shotgun (WGS) entry which is preliminary data.</text>
</comment>
<dbReference type="EMBL" id="LCWV01000012">
    <property type="protein sequence ID" value="PWI69434.1"/>
    <property type="molecule type" value="Genomic_DNA"/>
</dbReference>
<organism evidence="2 3">
    <name type="scientific">Purpureocillium lilacinum</name>
    <name type="common">Paecilomyces lilacinus</name>
    <dbReference type="NCBI Taxonomy" id="33203"/>
    <lineage>
        <taxon>Eukaryota</taxon>
        <taxon>Fungi</taxon>
        <taxon>Dikarya</taxon>
        <taxon>Ascomycota</taxon>
        <taxon>Pezizomycotina</taxon>
        <taxon>Sordariomycetes</taxon>
        <taxon>Hypocreomycetidae</taxon>
        <taxon>Hypocreales</taxon>
        <taxon>Ophiocordycipitaceae</taxon>
        <taxon>Purpureocillium</taxon>
    </lineage>
</organism>
<reference evidence="1" key="3">
    <citation type="submission" date="2023-11" db="EMBL/GenBank/DDBJ databases">
        <authorList>
            <person name="Beijen E."/>
            <person name="Ohm R.A."/>
        </authorList>
    </citation>
    <scope>NUCLEOTIDE SEQUENCE</scope>
    <source>
        <strain evidence="1">CBS 150709</strain>
    </source>
</reference>
<evidence type="ECO:0000313" key="4">
    <source>
        <dbReference type="Proteomes" id="UP001287286"/>
    </source>
</evidence>
<dbReference type="Proteomes" id="UP001287286">
    <property type="component" value="Unassembled WGS sequence"/>
</dbReference>
<reference evidence="1 4" key="4">
    <citation type="journal article" date="2024" name="Microbiol. Resour. Announc.">
        <title>Genome annotations for the ascomycete fungi Trichoderma harzianum, Trichoderma aggressivum, and Purpureocillium lilacinum.</title>
        <authorList>
            <person name="Beijen E.P.W."/>
            <person name="Ohm R.A."/>
        </authorList>
    </citation>
    <scope>NUCLEOTIDE SEQUENCE [LARGE SCALE GENOMIC DNA]</scope>
    <source>
        <strain evidence="1 4">CBS 150709</strain>
    </source>
</reference>
<reference evidence="2" key="1">
    <citation type="submission" date="2015-05" db="EMBL/GenBank/DDBJ databases">
        <authorList>
            <person name="Wang D.B."/>
            <person name="Wang M."/>
        </authorList>
    </citation>
    <scope>NUCLEOTIDE SEQUENCE</scope>
    <source>
        <strain evidence="2">36-1</strain>
    </source>
</reference>
<evidence type="ECO:0000313" key="2">
    <source>
        <dbReference type="EMBL" id="PWI69434.1"/>
    </source>
</evidence>
<reference evidence="2 3" key="2">
    <citation type="journal article" date="2016" name="Front. Microbiol.">
        <title>Genome and transcriptome sequences reveal the specific parasitism of the nematophagous Purpureocillium lilacinum 36-1.</title>
        <authorList>
            <person name="Xie J."/>
            <person name="Li S."/>
            <person name="Mo C."/>
            <person name="Xiao X."/>
            <person name="Peng D."/>
            <person name="Wang G."/>
            <person name="Xiao Y."/>
        </authorList>
    </citation>
    <scope>NUCLEOTIDE SEQUENCE [LARGE SCALE GENOMIC DNA]</scope>
    <source>
        <strain evidence="2 3">36-1</strain>
    </source>
</reference>
<evidence type="ECO:0008006" key="5">
    <source>
        <dbReference type="Google" id="ProtNLM"/>
    </source>
</evidence>
<dbReference type="EMBL" id="JAWRVI010000046">
    <property type="protein sequence ID" value="KAK4085819.1"/>
    <property type="molecule type" value="Genomic_DNA"/>
</dbReference>
<evidence type="ECO:0000313" key="1">
    <source>
        <dbReference type="EMBL" id="KAK4085819.1"/>
    </source>
</evidence>